<reference evidence="1 2" key="2">
    <citation type="journal article" date="2022" name="Mol. Ecol. Resour.">
        <title>The genomes of chicory, endive, great burdock and yacon provide insights into Asteraceae paleo-polyploidization history and plant inulin production.</title>
        <authorList>
            <person name="Fan W."/>
            <person name="Wang S."/>
            <person name="Wang H."/>
            <person name="Wang A."/>
            <person name="Jiang F."/>
            <person name="Liu H."/>
            <person name="Zhao H."/>
            <person name="Xu D."/>
            <person name="Zhang Y."/>
        </authorList>
    </citation>
    <scope>NUCLEOTIDE SEQUENCE [LARGE SCALE GENOMIC DNA]</scope>
    <source>
        <strain evidence="2">cv. Yunnan</strain>
        <tissue evidence="1">Leaves</tissue>
    </source>
</reference>
<evidence type="ECO:0000313" key="1">
    <source>
        <dbReference type="EMBL" id="KAI3682283.1"/>
    </source>
</evidence>
<sequence>MLTLDITIMSVGTEITYGNDMVPDEGWVEFLNKKWDKKIASEETSNEDKISLLDVKIIYSGGMDLDVLPQGAVKDKQALERILKPVNLNNARLSVNLAKFDRDRRVEDDRKKERYAYNQQFNPGNEGGRRIREDVTIKWMYVPGNKIKPIFVSSRKTTVTGCTFPENTWTWTKIAQSMMADDSTFPTKMKGHRCMKDLNMGNEEAFNEIPIPKEKVGNKYYDYFQHKKIRWSAGGTEAESNLEKDYIVKEIDITVELGSEVGDLEHDVEKMRRFKKLPNEFINNQC</sequence>
<evidence type="ECO:0000313" key="2">
    <source>
        <dbReference type="Proteomes" id="UP001056120"/>
    </source>
</evidence>
<dbReference type="EMBL" id="CM042045">
    <property type="protein sequence ID" value="KAI3682283.1"/>
    <property type="molecule type" value="Genomic_DNA"/>
</dbReference>
<gene>
    <name evidence="1" type="ORF">L1987_82157</name>
</gene>
<comment type="caution">
    <text evidence="1">The sequence shown here is derived from an EMBL/GenBank/DDBJ whole genome shotgun (WGS) entry which is preliminary data.</text>
</comment>
<reference evidence="2" key="1">
    <citation type="journal article" date="2022" name="Mol. Ecol. Resour.">
        <title>The genomes of chicory, endive, great burdock and yacon provide insights into Asteraceae palaeo-polyploidization history and plant inulin production.</title>
        <authorList>
            <person name="Fan W."/>
            <person name="Wang S."/>
            <person name="Wang H."/>
            <person name="Wang A."/>
            <person name="Jiang F."/>
            <person name="Liu H."/>
            <person name="Zhao H."/>
            <person name="Xu D."/>
            <person name="Zhang Y."/>
        </authorList>
    </citation>
    <scope>NUCLEOTIDE SEQUENCE [LARGE SCALE GENOMIC DNA]</scope>
    <source>
        <strain evidence="2">cv. Yunnan</strain>
    </source>
</reference>
<proteinExistence type="predicted"/>
<organism evidence="1 2">
    <name type="scientific">Smallanthus sonchifolius</name>
    <dbReference type="NCBI Taxonomy" id="185202"/>
    <lineage>
        <taxon>Eukaryota</taxon>
        <taxon>Viridiplantae</taxon>
        <taxon>Streptophyta</taxon>
        <taxon>Embryophyta</taxon>
        <taxon>Tracheophyta</taxon>
        <taxon>Spermatophyta</taxon>
        <taxon>Magnoliopsida</taxon>
        <taxon>eudicotyledons</taxon>
        <taxon>Gunneridae</taxon>
        <taxon>Pentapetalae</taxon>
        <taxon>asterids</taxon>
        <taxon>campanulids</taxon>
        <taxon>Asterales</taxon>
        <taxon>Asteraceae</taxon>
        <taxon>Asteroideae</taxon>
        <taxon>Heliantheae alliance</taxon>
        <taxon>Millerieae</taxon>
        <taxon>Smallanthus</taxon>
    </lineage>
</organism>
<accession>A0ACB8YA68</accession>
<protein>
    <submittedName>
        <fullName evidence="1">Uncharacterized protein</fullName>
    </submittedName>
</protein>
<name>A0ACB8YA68_9ASTR</name>
<keyword evidence="2" id="KW-1185">Reference proteome</keyword>
<dbReference type="Proteomes" id="UP001056120">
    <property type="component" value="Linkage Group LG28"/>
</dbReference>